<dbReference type="EMBL" id="JBHSZO010000030">
    <property type="protein sequence ID" value="MFC7220160.1"/>
    <property type="molecule type" value="Genomic_DNA"/>
</dbReference>
<organism evidence="2 3">
    <name type="scientific">Streptomyces polyrhachis</name>
    <dbReference type="NCBI Taxonomy" id="1282885"/>
    <lineage>
        <taxon>Bacteria</taxon>
        <taxon>Bacillati</taxon>
        <taxon>Actinomycetota</taxon>
        <taxon>Actinomycetes</taxon>
        <taxon>Kitasatosporales</taxon>
        <taxon>Streptomycetaceae</taxon>
        <taxon>Streptomyces</taxon>
    </lineage>
</organism>
<reference evidence="3" key="1">
    <citation type="journal article" date="2019" name="Int. J. Syst. Evol. Microbiol.">
        <title>The Global Catalogue of Microorganisms (GCM) 10K type strain sequencing project: providing services to taxonomists for standard genome sequencing and annotation.</title>
        <authorList>
            <consortium name="The Broad Institute Genomics Platform"/>
            <consortium name="The Broad Institute Genome Sequencing Center for Infectious Disease"/>
            <person name="Wu L."/>
            <person name="Ma J."/>
        </authorList>
    </citation>
    <scope>NUCLEOTIDE SEQUENCE [LARGE SCALE GENOMIC DNA]</scope>
    <source>
        <strain evidence="3">CGMCC 1.13681</strain>
    </source>
</reference>
<feature type="signal peptide" evidence="1">
    <location>
        <begin position="1"/>
        <end position="25"/>
    </location>
</feature>
<keyword evidence="3" id="KW-1185">Reference proteome</keyword>
<keyword evidence="1" id="KW-0732">Signal</keyword>
<evidence type="ECO:0000256" key="1">
    <source>
        <dbReference type="SAM" id="SignalP"/>
    </source>
</evidence>
<dbReference type="Pfam" id="PF19797">
    <property type="entry name" value="DUF6281"/>
    <property type="match status" value="1"/>
</dbReference>
<feature type="chain" id="PRO_5046400221" evidence="1">
    <location>
        <begin position="26"/>
        <end position="130"/>
    </location>
</feature>
<proteinExistence type="predicted"/>
<name>A0ABW2GHH4_9ACTN</name>
<gene>
    <name evidence="2" type="ORF">ACFQLX_18620</name>
</gene>
<dbReference type="Proteomes" id="UP001596413">
    <property type="component" value="Unassembled WGS sequence"/>
</dbReference>
<sequence length="130" mass="13053">MSRSGRQLSAVLLTIAAAAPLAACATAESGGGEASCVLQYTFEGRTYTDAGGEADFTVGAELGTAVKPPCEDTGGADPAEQPTKETAYRVAGVSPQVAVAVGTSPQDAQLVAVRTDGEVPPEVRKLLDGS</sequence>
<comment type="caution">
    <text evidence="2">The sequence shown here is derived from an EMBL/GenBank/DDBJ whole genome shotgun (WGS) entry which is preliminary data.</text>
</comment>
<evidence type="ECO:0000313" key="2">
    <source>
        <dbReference type="EMBL" id="MFC7220160.1"/>
    </source>
</evidence>
<dbReference type="RefSeq" id="WP_386416652.1">
    <property type="nucleotide sequence ID" value="NZ_JBHSZO010000030.1"/>
</dbReference>
<dbReference type="InterPro" id="IPR046248">
    <property type="entry name" value="DUF6281"/>
</dbReference>
<accession>A0ABW2GHH4</accession>
<evidence type="ECO:0000313" key="3">
    <source>
        <dbReference type="Proteomes" id="UP001596413"/>
    </source>
</evidence>
<protein>
    <submittedName>
        <fullName evidence="2">DUF6281 family protein</fullName>
    </submittedName>
</protein>